<evidence type="ECO:0000313" key="2">
    <source>
        <dbReference type="EMBL" id="KAG0319682.1"/>
    </source>
</evidence>
<name>A0A9P6RIY5_9FUNG</name>
<dbReference type="InterPro" id="IPR027417">
    <property type="entry name" value="P-loop_NTPase"/>
</dbReference>
<feature type="domain" description="G" evidence="1">
    <location>
        <begin position="16"/>
        <end position="122"/>
    </location>
</feature>
<reference evidence="2" key="1">
    <citation type="journal article" date="2020" name="Fungal Divers.">
        <title>Resolving the Mortierellaceae phylogeny through synthesis of multi-gene phylogenetics and phylogenomics.</title>
        <authorList>
            <person name="Vandepol N."/>
            <person name="Liber J."/>
            <person name="Desiro A."/>
            <person name="Na H."/>
            <person name="Kennedy M."/>
            <person name="Barry K."/>
            <person name="Grigoriev I.V."/>
            <person name="Miller A.N."/>
            <person name="O'Donnell K."/>
            <person name="Stajich J.E."/>
            <person name="Bonito G."/>
        </authorList>
    </citation>
    <scope>NUCLEOTIDE SEQUENCE</scope>
    <source>
        <strain evidence="2">NVP60</strain>
    </source>
</reference>
<accession>A0A9P6RIY5</accession>
<dbReference type="EMBL" id="JAAAIN010000135">
    <property type="protein sequence ID" value="KAG0319682.1"/>
    <property type="molecule type" value="Genomic_DNA"/>
</dbReference>
<protein>
    <recommendedName>
        <fullName evidence="1">G domain-containing protein</fullName>
    </recommendedName>
</protein>
<dbReference type="Gene3D" id="3.40.50.300">
    <property type="entry name" value="P-loop containing nucleotide triphosphate hydrolases"/>
    <property type="match status" value="1"/>
</dbReference>
<dbReference type="InterPro" id="IPR006073">
    <property type="entry name" value="GTP-bd"/>
</dbReference>
<sequence length="229" mass="25599">MTITNNSFLTGTYSLILVGNPGVGKSTILNALGGNFHTGFSAFSGLTRKMSTRTVPLEGRSIRLVDIPGIFDWSAKNDLATDQHLDILHDALNDGSDYVIFFVIAPVNGRISPSDFSVMKTLLDKLDRAPLVGLILTQIRRDHYDAIQTSGYYEAIQKVLRESNADLKFLSEMGPLILLNHTSEFSSAEENIIKDYILAFEPTKVYVRRMITNLLRRLIELFLQLLIGF</sequence>
<dbReference type="AlphaFoldDB" id="A0A9P6RIY5"/>
<dbReference type="GO" id="GO:0005525">
    <property type="term" value="F:GTP binding"/>
    <property type="evidence" value="ECO:0007669"/>
    <property type="project" value="InterPro"/>
</dbReference>
<evidence type="ECO:0000259" key="1">
    <source>
        <dbReference type="Pfam" id="PF01926"/>
    </source>
</evidence>
<keyword evidence="3" id="KW-1185">Reference proteome</keyword>
<dbReference type="Pfam" id="PF01926">
    <property type="entry name" value="MMR_HSR1"/>
    <property type="match status" value="1"/>
</dbReference>
<gene>
    <name evidence="2" type="ORF">BGZ97_001674</name>
</gene>
<dbReference type="Proteomes" id="UP000823405">
    <property type="component" value="Unassembled WGS sequence"/>
</dbReference>
<evidence type="ECO:0000313" key="3">
    <source>
        <dbReference type="Proteomes" id="UP000823405"/>
    </source>
</evidence>
<dbReference type="SUPFAM" id="SSF52540">
    <property type="entry name" value="P-loop containing nucleoside triphosphate hydrolases"/>
    <property type="match status" value="1"/>
</dbReference>
<dbReference type="OrthoDB" id="8954335at2759"/>
<proteinExistence type="predicted"/>
<organism evidence="2 3">
    <name type="scientific">Linnemannia gamsii</name>
    <dbReference type="NCBI Taxonomy" id="64522"/>
    <lineage>
        <taxon>Eukaryota</taxon>
        <taxon>Fungi</taxon>
        <taxon>Fungi incertae sedis</taxon>
        <taxon>Mucoromycota</taxon>
        <taxon>Mortierellomycotina</taxon>
        <taxon>Mortierellomycetes</taxon>
        <taxon>Mortierellales</taxon>
        <taxon>Mortierellaceae</taxon>
        <taxon>Linnemannia</taxon>
    </lineage>
</organism>
<comment type="caution">
    <text evidence="2">The sequence shown here is derived from an EMBL/GenBank/DDBJ whole genome shotgun (WGS) entry which is preliminary data.</text>
</comment>
<dbReference type="PRINTS" id="PR00326">
    <property type="entry name" value="GTP1OBG"/>
</dbReference>